<evidence type="ECO:0000256" key="1">
    <source>
        <dbReference type="SAM" id="Phobius"/>
    </source>
</evidence>
<feature type="transmembrane region" description="Helical" evidence="1">
    <location>
        <begin position="267"/>
        <end position="287"/>
    </location>
</feature>
<dbReference type="AlphaFoldDB" id="A0A3B1BUC3"/>
<dbReference type="InterPro" id="IPR036513">
    <property type="entry name" value="STAS_dom_sf"/>
</dbReference>
<evidence type="ECO:0000313" key="2">
    <source>
        <dbReference type="EMBL" id="VAX15464.1"/>
    </source>
</evidence>
<feature type="transmembrane region" description="Helical" evidence="1">
    <location>
        <begin position="325"/>
        <end position="345"/>
    </location>
</feature>
<feature type="transmembrane region" description="Helical" evidence="1">
    <location>
        <begin position="182"/>
        <end position="205"/>
    </location>
</feature>
<reference evidence="2" key="1">
    <citation type="submission" date="2018-06" db="EMBL/GenBank/DDBJ databases">
        <authorList>
            <person name="Zhirakovskaya E."/>
        </authorList>
    </citation>
    <scope>NUCLEOTIDE SEQUENCE</scope>
</reference>
<dbReference type="SUPFAM" id="SSF52091">
    <property type="entry name" value="SpoIIaa-like"/>
    <property type="match status" value="1"/>
</dbReference>
<proteinExistence type="predicted"/>
<keyword evidence="1" id="KW-0472">Membrane</keyword>
<feature type="transmembrane region" description="Helical" evidence="1">
    <location>
        <begin position="226"/>
        <end position="247"/>
    </location>
</feature>
<keyword evidence="1" id="KW-0812">Transmembrane</keyword>
<feature type="transmembrane region" description="Helical" evidence="1">
    <location>
        <begin position="357"/>
        <end position="386"/>
    </location>
</feature>
<dbReference type="GO" id="GO:0043190">
    <property type="term" value="C:ATP-binding cassette (ABC) transporter complex"/>
    <property type="evidence" value="ECO:0007669"/>
    <property type="project" value="InterPro"/>
</dbReference>
<gene>
    <name evidence="2" type="ORF">MNBD_IGNAVI01-434</name>
</gene>
<dbReference type="PANTHER" id="PTHR30188">
    <property type="entry name" value="ABC TRANSPORTER PERMEASE PROTEIN-RELATED"/>
    <property type="match status" value="1"/>
</dbReference>
<feature type="transmembrane region" description="Helical" evidence="1">
    <location>
        <begin position="294"/>
        <end position="313"/>
    </location>
</feature>
<dbReference type="EMBL" id="UOGD01000022">
    <property type="protein sequence ID" value="VAX15464.1"/>
    <property type="molecule type" value="Genomic_DNA"/>
</dbReference>
<organism evidence="2">
    <name type="scientific">hydrothermal vent metagenome</name>
    <dbReference type="NCBI Taxonomy" id="652676"/>
    <lineage>
        <taxon>unclassified sequences</taxon>
        <taxon>metagenomes</taxon>
        <taxon>ecological metagenomes</taxon>
    </lineage>
</organism>
<dbReference type="PANTHER" id="PTHR30188:SF3">
    <property type="entry name" value="ABC TRANSPORTER PERMEASE"/>
    <property type="match status" value="1"/>
</dbReference>
<accession>A0A3B1BUC3</accession>
<name>A0A3B1BUC3_9ZZZZ</name>
<dbReference type="InterPro" id="IPR030802">
    <property type="entry name" value="Permease_MalE"/>
</dbReference>
<keyword evidence="1" id="KW-1133">Transmembrane helix</keyword>
<sequence>MEAASKILEIGNSQKTRNSIVKRLDDGRILIEFSGNWTYKENVPIVEKLTNALINSNVKKVIFNSEKITVWDSIFVTSIRKLFLFFDKNNIEYETDGLPEGVRKLIELSLSVPVDDFIEEEEVDSPMLSRIGERSIKATQSTIEIVTFLGDSFKAFVQLLAGKARFRGKDLKILIQETGAQALPIVTLINFLIGIIIAFVGAVQLEMFDAQIYVADLVGIAMVREMAPMMTAIILAGRSGAAFAAQIGTMMVNEEIDALNTFGFNSYEFLVLPRLLALGLMMPLLVLYADFMGVLGGLFVSVVSLDISFTQYFQETLTVLNPAQFGLGLIKGEIYGILVAIAGCLRGIQSGRSASAVGAATTSAVVTGIVFVVVASAVTTIIYNILGY</sequence>
<dbReference type="Pfam" id="PF02405">
    <property type="entry name" value="MlaE"/>
    <property type="match status" value="1"/>
</dbReference>
<dbReference type="GO" id="GO:0005548">
    <property type="term" value="F:phospholipid transporter activity"/>
    <property type="evidence" value="ECO:0007669"/>
    <property type="project" value="TreeGrafter"/>
</dbReference>
<protein>
    <submittedName>
        <fullName evidence="2">ABC transporter, permease protein (Cluster 9, phospholipid)</fullName>
    </submittedName>
</protein>